<accession>A0ABQ2LZL1</accession>
<feature type="compositionally biased region" description="Low complexity" evidence="6">
    <location>
        <begin position="1"/>
        <end position="17"/>
    </location>
</feature>
<evidence type="ECO:0000256" key="5">
    <source>
        <dbReference type="ARBA" id="ARBA00023136"/>
    </source>
</evidence>
<evidence type="ECO:0000256" key="4">
    <source>
        <dbReference type="ARBA" id="ARBA00022989"/>
    </source>
</evidence>
<protein>
    <submittedName>
        <fullName evidence="8">FUSC family protein</fullName>
    </submittedName>
</protein>
<organism evidence="8 9">
    <name type="scientific">Streptomyces daqingensis</name>
    <dbReference type="NCBI Taxonomy" id="1472640"/>
    <lineage>
        <taxon>Bacteria</taxon>
        <taxon>Bacillati</taxon>
        <taxon>Actinomycetota</taxon>
        <taxon>Actinomycetes</taxon>
        <taxon>Kitasatosporales</taxon>
        <taxon>Streptomycetaceae</taxon>
        <taxon>Streptomyces</taxon>
    </lineage>
</organism>
<evidence type="ECO:0000256" key="7">
    <source>
        <dbReference type="SAM" id="Phobius"/>
    </source>
</evidence>
<keyword evidence="5 7" id="KW-0472">Membrane</keyword>
<dbReference type="EMBL" id="BMMP01000003">
    <property type="protein sequence ID" value="GGO45069.1"/>
    <property type="molecule type" value="Genomic_DNA"/>
</dbReference>
<keyword evidence="4 7" id="KW-1133">Transmembrane helix</keyword>
<proteinExistence type="predicted"/>
<evidence type="ECO:0000313" key="9">
    <source>
        <dbReference type="Proteomes" id="UP000631535"/>
    </source>
</evidence>
<evidence type="ECO:0000313" key="8">
    <source>
        <dbReference type="EMBL" id="GGO45069.1"/>
    </source>
</evidence>
<evidence type="ECO:0000256" key="6">
    <source>
        <dbReference type="SAM" id="MobiDB-lite"/>
    </source>
</evidence>
<evidence type="ECO:0000256" key="1">
    <source>
        <dbReference type="ARBA" id="ARBA00004651"/>
    </source>
</evidence>
<feature type="transmembrane region" description="Helical" evidence="7">
    <location>
        <begin position="140"/>
        <end position="160"/>
    </location>
</feature>
<feature type="region of interest" description="Disordered" evidence="6">
    <location>
        <begin position="1"/>
        <end position="27"/>
    </location>
</feature>
<feature type="transmembrane region" description="Helical" evidence="7">
    <location>
        <begin position="72"/>
        <end position="90"/>
    </location>
</feature>
<feature type="transmembrane region" description="Helical" evidence="7">
    <location>
        <begin position="167"/>
        <end position="189"/>
    </location>
</feature>
<keyword evidence="2" id="KW-1003">Cell membrane</keyword>
<keyword evidence="3 7" id="KW-0812">Transmembrane</keyword>
<evidence type="ECO:0000256" key="2">
    <source>
        <dbReference type="ARBA" id="ARBA00022475"/>
    </source>
</evidence>
<dbReference type="Proteomes" id="UP000631535">
    <property type="component" value="Unassembled WGS sequence"/>
</dbReference>
<comment type="caution">
    <text evidence="8">The sequence shown here is derived from an EMBL/GenBank/DDBJ whole genome shotgun (WGS) entry which is preliminary data.</text>
</comment>
<evidence type="ECO:0000256" key="3">
    <source>
        <dbReference type="ARBA" id="ARBA00022692"/>
    </source>
</evidence>
<gene>
    <name evidence="8" type="ORF">GCM10012287_12080</name>
</gene>
<dbReference type="InterPro" id="IPR010343">
    <property type="entry name" value="ArAE_1"/>
</dbReference>
<keyword evidence="9" id="KW-1185">Reference proteome</keyword>
<feature type="transmembrane region" description="Helical" evidence="7">
    <location>
        <begin position="97"/>
        <end position="120"/>
    </location>
</feature>
<sequence>MFPAATDLTDLTDPTDPSTDREGQRVPDLPQSFADLARRRHDPAVVQTVRSTAAAVLSYLAALWLSDAKVPLLAPLTTLLVVQVTLYATLTRGIRRVNAVVAGVLVAVGFSSLVGLSWWSLGVLILASLSVGHLVRVKEFVPEVAISAMLVLGVSVTRVADTALDRVLETVIGAVVGLLFNVFFVPPVWTESAGESIEDLGARLRHLLRLIGEELDSHRPVEDAAGRLAEARRLDHDVTEVDAALVQAEESLKLNPRVKEGLLSRVVLRTGLDTLEICAVVLRVMARTFTDLARTHKTQRLVTEEESAVLGEVYSHLDGAMRAFTVLVTTDVSSQADTAEARLVEELSGAHLARDRLALLLLERVRRDPEQWQLRGALLAQIDRILDELSVENRSQRLAEELDRYTREQSPRLARIAQAIPFRGRPSRRRRES</sequence>
<comment type="subcellular location">
    <subcellularLocation>
        <location evidence="1">Cell membrane</location>
        <topology evidence="1">Multi-pass membrane protein</topology>
    </subcellularLocation>
</comment>
<reference evidence="9" key="1">
    <citation type="journal article" date="2019" name="Int. J. Syst. Evol. Microbiol.">
        <title>The Global Catalogue of Microorganisms (GCM) 10K type strain sequencing project: providing services to taxonomists for standard genome sequencing and annotation.</title>
        <authorList>
            <consortium name="The Broad Institute Genomics Platform"/>
            <consortium name="The Broad Institute Genome Sequencing Center for Infectious Disease"/>
            <person name="Wu L."/>
            <person name="Ma J."/>
        </authorList>
    </citation>
    <scope>NUCLEOTIDE SEQUENCE [LARGE SCALE GENOMIC DNA]</scope>
    <source>
        <strain evidence="9">CGMCC 4.7178</strain>
    </source>
</reference>
<dbReference type="Pfam" id="PF06081">
    <property type="entry name" value="ArAE_1"/>
    <property type="match status" value="1"/>
</dbReference>
<name>A0ABQ2LZL1_9ACTN</name>